<evidence type="ECO:0000259" key="4">
    <source>
        <dbReference type="PROSITE" id="PS50214"/>
    </source>
</evidence>
<dbReference type="Proteomes" id="UP001151081">
    <property type="component" value="Unassembled WGS sequence"/>
</dbReference>
<dbReference type="SMART" id="SM00050">
    <property type="entry name" value="DISIN"/>
    <property type="match status" value="1"/>
</dbReference>
<dbReference type="RefSeq" id="WP_272458099.1">
    <property type="nucleotide sequence ID" value="NZ_JAGTJJ010000001.1"/>
</dbReference>
<gene>
    <name evidence="5" type="ORF">KEG57_03210</name>
</gene>
<evidence type="ECO:0000313" key="6">
    <source>
        <dbReference type="Proteomes" id="UP001151081"/>
    </source>
</evidence>
<dbReference type="SUPFAM" id="SSF50965">
    <property type="entry name" value="Galactose oxidase, central domain"/>
    <property type="match status" value="1"/>
</dbReference>
<dbReference type="InterPro" id="IPR011043">
    <property type="entry name" value="Gal_Oxase/kelch_b-propeller"/>
</dbReference>
<evidence type="ECO:0000256" key="1">
    <source>
        <dbReference type="ARBA" id="ARBA00022729"/>
    </source>
</evidence>
<dbReference type="SUPFAM" id="SSF57552">
    <property type="entry name" value="Blood coagulation inhibitor (disintegrin)"/>
    <property type="match status" value="5"/>
</dbReference>
<dbReference type="Gene3D" id="4.10.70.10">
    <property type="entry name" value="Disintegrin domain"/>
    <property type="match status" value="5"/>
</dbReference>
<keyword evidence="3" id="KW-0325">Glycoprotein</keyword>
<dbReference type="InterPro" id="IPR013519">
    <property type="entry name" value="Int_alpha_beta-p"/>
</dbReference>
<sequence length="946" mass="95631">MDGLVVLLVAAAACSSDEPFDSSPERAPGDEEQATAPARLRAAYIATMQADAPRHYDVLEAERGLQATNPAHRWNSVFTSEGVRVRPDGDEAWSFHISAARYGCDGDLRPLEPSEPRASANRVEYLRAQAAGTALGEWYVNGPLGLEQGFTLPSMPPCEDGRKGEVIVELSVEGDLHAVARGDDEAVLQDGEGHAVLHYTDLYAQDARGRVLPARLSVGADRLSIHVDVAGAVYPIEIDPLISTQQAKLTAADASPFRLFGSSVSVSDDGNTAVVGSSAGQGSAYVFVRTGTSWTQQATLTAADAAPDDQFGISVAMSGDGNTVLVGAFADDIGINGNQGSAYVFVRSGTTWPQQAKLTASDGQRLALFGNSVGVSNDGNTAVVGAPQHLGDNINPGQAYVFVRSGASWTEQIKLTAGDGLLADAFGISATVSGDGNTVVVGASQDDIGINGDQGSAYVFVRSGSSWAQEAKLTVADGRTADIFGISVAASGDGNTVVIGASQDDVLTASNLNHGSAYVFVRSSSTWSQQAQLVAPDRLPADLLGESVAVSADGNTAIVGAFFADVSGFVNAGAAYVFARSGAAWPLQVKLTEGVGDVAAGDQFGQSVALSADGRTRLVGADRDDVGFADQGAAYVFLFANTNGEPCGAASECVSGHCVDGVCCDSACGGGVSTDCQACSVTAGAPVNGICAPVLPGILCRASAGVCDLVETCDGASSACPADVFSTAECRAKAGDCDIAETCTGSSADCPTDVLTTAGTECRAAAGDCDVAETCTGSSADCPADVITPMGTECRAAAGVCDLAETCDGASSACPGDVFSTAECRAAMGVCDVAETCTGSSADCPTDVFTPEGTECGPLPGDCEVVAVCSGSSAACPDNGIAPNNTPCNDGNVCRVGDTCQAGICTAGATVVQGAACDDDNPCTADDRCGGNGQCKGKKIKGCTPP</sequence>
<reference evidence="5 6" key="1">
    <citation type="submission" date="2021-04" db="EMBL/GenBank/DDBJ databases">
        <title>Genome analysis of Polyangium sp.</title>
        <authorList>
            <person name="Li Y."/>
            <person name="Wang J."/>
        </authorList>
    </citation>
    <scope>NUCLEOTIDE SEQUENCE [LARGE SCALE GENOMIC DNA]</scope>
    <source>
        <strain evidence="5 6">SDU14</strain>
    </source>
</reference>
<keyword evidence="6" id="KW-1185">Reference proteome</keyword>
<dbReference type="InterPro" id="IPR001762">
    <property type="entry name" value="Disintegrin_dom"/>
</dbReference>
<keyword evidence="2" id="KW-0677">Repeat</keyword>
<dbReference type="PANTHER" id="PTHR36220">
    <property type="entry name" value="UNNAMED PRODUCT"/>
    <property type="match status" value="1"/>
</dbReference>
<evidence type="ECO:0000313" key="5">
    <source>
        <dbReference type="EMBL" id="MDC3979493.1"/>
    </source>
</evidence>
<protein>
    <recommendedName>
        <fullName evidence="4">Disintegrin domain-containing protein</fullName>
    </recommendedName>
</protein>
<comment type="caution">
    <text evidence="5">The sequence shown here is derived from an EMBL/GenBank/DDBJ whole genome shotgun (WGS) entry which is preliminary data.</text>
</comment>
<dbReference type="AlphaFoldDB" id="A0A9X4AP08"/>
<keyword evidence="1" id="KW-0732">Signal</keyword>
<proteinExistence type="predicted"/>
<evidence type="ECO:0000256" key="3">
    <source>
        <dbReference type="ARBA" id="ARBA00023180"/>
    </source>
</evidence>
<dbReference type="Pfam" id="PF14312">
    <property type="entry name" value="FG-GAP_2"/>
    <property type="match status" value="7"/>
</dbReference>
<dbReference type="SMART" id="SM00191">
    <property type="entry name" value="Int_alpha"/>
    <property type="match status" value="7"/>
</dbReference>
<dbReference type="Gene3D" id="2.130.10.130">
    <property type="entry name" value="Integrin alpha, N-terminal"/>
    <property type="match status" value="3"/>
</dbReference>
<organism evidence="5 6">
    <name type="scientific">Polyangium jinanense</name>
    <dbReference type="NCBI Taxonomy" id="2829994"/>
    <lineage>
        <taxon>Bacteria</taxon>
        <taxon>Pseudomonadati</taxon>
        <taxon>Myxococcota</taxon>
        <taxon>Polyangia</taxon>
        <taxon>Polyangiales</taxon>
        <taxon>Polyangiaceae</taxon>
        <taxon>Polyangium</taxon>
    </lineage>
</organism>
<name>A0A9X4AP08_9BACT</name>
<feature type="domain" description="Disintegrin" evidence="4">
    <location>
        <begin position="647"/>
        <end position="728"/>
    </location>
</feature>
<dbReference type="PANTHER" id="PTHR36220:SF1">
    <property type="entry name" value="GAMMA TUBULIN COMPLEX COMPONENT C-TERMINAL DOMAIN-CONTAINING PROTEIN"/>
    <property type="match status" value="1"/>
</dbReference>
<dbReference type="InterPro" id="IPR028994">
    <property type="entry name" value="Integrin_alpha_N"/>
</dbReference>
<accession>A0A9X4AP08</accession>
<dbReference type="EMBL" id="JAGTJJ010000001">
    <property type="protein sequence ID" value="MDC3979493.1"/>
    <property type="molecule type" value="Genomic_DNA"/>
</dbReference>
<evidence type="ECO:0000256" key="2">
    <source>
        <dbReference type="ARBA" id="ARBA00022737"/>
    </source>
</evidence>
<dbReference type="InterPro" id="IPR036436">
    <property type="entry name" value="Disintegrin_dom_sf"/>
</dbReference>
<dbReference type="InterPro" id="IPR013517">
    <property type="entry name" value="FG-GAP"/>
</dbReference>
<dbReference type="PROSITE" id="PS50214">
    <property type="entry name" value="DISINTEGRIN_2"/>
    <property type="match status" value="1"/>
</dbReference>